<evidence type="ECO:0000256" key="1">
    <source>
        <dbReference type="SAM" id="MobiDB-lite"/>
    </source>
</evidence>
<protein>
    <submittedName>
        <fullName evidence="2">Uncharacterized protein</fullName>
    </submittedName>
</protein>
<dbReference type="Proteomes" id="UP000326396">
    <property type="component" value="Linkage Group LG1"/>
</dbReference>
<comment type="caution">
    <text evidence="2">The sequence shown here is derived from an EMBL/GenBank/DDBJ whole genome shotgun (WGS) entry which is preliminary data.</text>
</comment>
<reference evidence="2 3" key="1">
    <citation type="submission" date="2019-05" db="EMBL/GenBank/DDBJ databases">
        <title>Mikania micrantha, genome provides insights into the molecular mechanism of rapid growth.</title>
        <authorList>
            <person name="Liu B."/>
        </authorList>
    </citation>
    <scope>NUCLEOTIDE SEQUENCE [LARGE SCALE GENOMIC DNA]</scope>
    <source>
        <strain evidence="2">NLD-2019</strain>
        <tissue evidence="2">Leaf</tissue>
    </source>
</reference>
<proteinExistence type="predicted"/>
<accession>A0A5N6Q0H1</accession>
<dbReference type="EMBL" id="SZYD01000001">
    <property type="protein sequence ID" value="KAD7477190.1"/>
    <property type="molecule type" value="Genomic_DNA"/>
</dbReference>
<name>A0A5N6Q0H1_9ASTR</name>
<dbReference type="AlphaFoldDB" id="A0A5N6Q0H1"/>
<evidence type="ECO:0000313" key="2">
    <source>
        <dbReference type="EMBL" id="KAD7477190.1"/>
    </source>
</evidence>
<keyword evidence="3" id="KW-1185">Reference proteome</keyword>
<feature type="region of interest" description="Disordered" evidence="1">
    <location>
        <begin position="73"/>
        <end position="95"/>
    </location>
</feature>
<evidence type="ECO:0000313" key="3">
    <source>
        <dbReference type="Proteomes" id="UP000326396"/>
    </source>
</evidence>
<sequence>MESHSDRSSTGKSWNQWKITGRMPPLREVPKINDLATLISDQLATVIPEMPRVSPRILFRNLSSPFKLVTQPRFRTPSSASSSSSGIVNHSGKTGRKIEAASPLSVTAFLRFSLSPSHRNRCLSSLAGCL</sequence>
<gene>
    <name evidence="2" type="ORF">E3N88_00326</name>
</gene>
<organism evidence="2 3">
    <name type="scientific">Mikania micrantha</name>
    <name type="common">bitter vine</name>
    <dbReference type="NCBI Taxonomy" id="192012"/>
    <lineage>
        <taxon>Eukaryota</taxon>
        <taxon>Viridiplantae</taxon>
        <taxon>Streptophyta</taxon>
        <taxon>Embryophyta</taxon>
        <taxon>Tracheophyta</taxon>
        <taxon>Spermatophyta</taxon>
        <taxon>Magnoliopsida</taxon>
        <taxon>eudicotyledons</taxon>
        <taxon>Gunneridae</taxon>
        <taxon>Pentapetalae</taxon>
        <taxon>asterids</taxon>
        <taxon>campanulids</taxon>
        <taxon>Asterales</taxon>
        <taxon>Asteraceae</taxon>
        <taxon>Asteroideae</taxon>
        <taxon>Heliantheae alliance</taxon>
        <taxon>Eupatorieae</taxon>
        <taxon>Mikania</taxon>
    </lineage>
</organism>